<evidence type="ECO:0000256" key="2">
    <source>
        <dbReference type="SAM" id="Phobius"/>
    </source>
</evidence>
<reference evidence="4" key="1">
    <citation type="journal article" date="2023" name="PLoS Negl. Trop. Dis.">
        <title>A genome sequence for Biomphalaria pfeifferi, the major vector snail for the human-infecting parasite Schistosoma mansoni.</title>
        <authorList>
            <person name="Bu L."/>
            <person name="Lu L."/>
            <person name="Laidemitt M.R."/>
            <person name="Zhang S.M."/>
            <person name="Mutuku M."/>
            <person name="Mkoji G."/>
            <person name="Steinauer M."/>
            <person name="Loker E.S."/>
        </authorList>
    </citation>
    <scope>NUCLEOTIDE SEQUENCE</scope>
    <source>
        <strain evidence="4">KasaAsao</strain>
    </source>
</reference>
<feature type="transmembrane region" description="Helical" evidence="2">
    <location>
        <begin position="203"/>
        <end position="227"/>
    </location>
</feature>
<dbReference type="PANTHER" id="PTHR47139">
    <property type="entry name" value="TUMOR NECROSIS FACTOR RECEPTOR SUPERFAMILY MEMBER 9"/>
    <property type="match status" value="1"/>
</dbReference>
<protein>
    <recommendedName>
        <fullName evidence="6">TNFR-Cys domain-containing protein</fullName>
    </recommendedName>
</protein>
<dbReference type="Proteomes" id="UP001233172">
    <property type="component" value="Unassembled WGS sequence"/>
</dbReference>
<dbReference type="EMBL" id="JASAOG010000003">
    <property type="protein sequence ID" value="KAK0069296.1"/>
    <property type="molecule type" value="Genomic_DNA"/>
</dbReference>
<dbReference type="PANTHER" id="PTHR47139:SF1">
    <property type="entry name" value="TUMOR NECROSIS FACTOR RECEPTOR SUPERFAMILY MEMBER 9"/>
    <property type="match status" value="1"/>
</dbReference>
<organism evidence="4 5">
    <name type="scientific">Biomphalaria pfeifferi</name>
    <name type="common">Bloodfluke planorb</name>
    <name type="synonym">Freshwater snail</name>
    <dbReference type="NCBI Taxonomy" id="112525"/>
    <lineage>
        <taxon>Eukaryota</taxon>
        <taxon>Metazoa</taxon>
        <taxon>Spiralia</taxon>
        <taxon>Lophotrochozoa</taxon>
        <taxon>Mollusca</taxon>
        <taxon>Gastropoda</taxon>
        <taxon>Heterobranchia</taxon>
        <taxon>Euthyneura</taxon>
        <taxon>Panpulmonata</taxon>
        <taxon>Hygrophila</taxon>
        <taxon>Lymnaeoidea</taxon>
        <taxon>Planorbidae</taxon>
        <taxon>Biomphalaria</taxon>
    </lineage>
</organism>
<gene>
    <name evidence="4" type="ORF">Bpfe_001478</name>
</gene>
<feature type="signal peptide" evidence="3">
    <location>
        <begin position="1"/>
        <end position="24"/>
    </location>
</feature>
<reference evidence="4" key="2">
    <citation type="submission" date="2023-04" db="EMBL/GenBank/DDBJ databases">
        <authorList>
            <person name="Bu L."/>
            <person name="Lu L."/>
            <person name="Laidemitt M.R."/>
            <person name="Zhang S.M."/>
            <person name="Mutuku M."/>
            <person name="Mkoji G."/>
            <person name="Steinauer M."/>
            <person name="Loker E.S."/>
        </authorList>
    </citation>
    <scope>NUCLEOTIDE SEQUENCE</scope>
    <source>
        <strain evidence="4">KasaAsao</strain>
        <tissue evidence="4">Whole Snail</tissue>
    </source>
</reference>
<name>A0AAD8CAB7_BIOPF</name>
<evidence type="ECO:0000256" key="3">
    <source>
        <dbReference type="SAM" id="SignalP"/>
    </source>
</evidence>
<dbReference type="SUPFAM" id="SSF57184">
    <property type="entry name" value="Growth factor receptor domain"/>
    <property type="match status" value="1"/>
</dbReference>
<evidence type="ECO:0008006" key="6">
    <source>
        <dbReference type="Google" id="ProtNLM"/>
    </source>
</evidence>
<evidence type="ECO:0000256" key="1">
    <source>
        <dbReference type="SAM" id="MobiDB-lite"/>
    </source>
</evidence>
<proteinExistence type="predicted"/>
<comment type="caution">
    <text evidence="4">The sequence shown here is derived from an EMBL/GenBank/DDBJ whole genome shotgun (WGS) entry which is preliminary data.</text>
</comment>
<dbReference type="AlphaFoldDB" id="A0AAD8CAB7"/>
<feature type="region of interest" description="Disordered" evidence="1">
    <location>
        <begin position="233"/>
        <end position="254"/>
    </location>
</feature>
<keyword evidence="5" id="KW-1185">Reference proteome</keyword>
<sequence>MLYLKVRWLLGIVMLATLLNVTVAVTTHKQSFALQNGTCVQCPPGTFSSPLSRSTSYKQMDTGNTDKQMDISVSQSLEQDIKQNHGVKLCKSGQFRDNETCKQCPPGTYQVMSLHRNNACRSYSEVPKGCVVTKEGTAFRNLELECLPSNSTIESLKVTALLNNGTISTNETTDLSTKTVTSTNKKTLVSGSNTMAVSLNNRFTLAISVIILIIVICVALIGIFVFVPKRKSSKTKRQKDEKEGAQLNSADTSV</sequence>
<keyword evidence="2" id="KW-0812">Transmembrane</keyword>
<feature type="chain" id="PRO_5041995583" description="TNFR-Cys domain-containing protein" evidence="3">
    <location>
        <begin position="25"/>
        <end position="254"/>
    </location>
</feature>
<evidence type="ECO:0000313" key="4">
    <source>
        <dbReference type="EMBL" id="KAK0069296.1"/>
    </source>
</evidence>
<dbReference type="InterPro" id="IPR009030">
    <property type="entry name" value="Growth_fac_rcpt_cys_sf"/>
</dbReference>
<accession>A0AAD8CAB7</accession>
<evidence type="ECO:0000313" key="5">
    <source>
        <dbReference type="Proteomes" id="UP001233172"/>
    </source>
</evidence>
<keyword evidence="2" id="KW-1133">Transmembrane helix</keyword>
<keyword evidence="3" id="KW-0732">Signal</keyword>
<keyword evidence="2" id="KW-0472">Membrane</keyword>
<dbReference type="GO" id="GO:0042127">
    <property type="term" value="P:regulation of cell population proliferation"/>
    <property type="evidence" value="ECO:0007669"/>
    <property type="project" value="TreeGrafter"/>
</dbReference>
<dbReference type="GO" id="GO:0038023">
    <property type="term" value="F:signaling receptor activity"/>
    <property type="evidence" value="ECO:0007669"/>
    <property type="project" value="TreeGrafter"/>
</dbReference>